<accession>A0AAN9RYC0</accession>
<reference evidence="2 3" key="1">
    <citation type="submission" date="2024-01" db="EMBL/GenBank/DDBJ databases">
        <title>The genomes of 5 underutilized Papilionoideae crops provide insights into root nodulation and disease resistanc.</title>
        <authorList>
            <person name="Jiang F."/>
        </authorList>
    </citation>
    <scope>NUCLEOTIDE SEQUENCE [LARGE SCALE GENOMIC DNA]</scope>
    <source>
        <strain evidence="2">DUOXIRENSHENG_FW03</strain>
        <tissue evidence="2">Leaves</tissue>
    </source>
</reference>
<protein>
    <submittedName>
        <fullName evidence="2">Uncharacterized protein</fullName>
    </submittedName>
</protein>
<evidence type="ECO:0000256" key="1">
    <source>
        <dbReference type="SAM" id="MobiDB-lite"/>
    </source>
</evidence>
<name>A0AAN9RYC0_PSOTE</name>
<proteinExistence type="predicted"/>
<feature type="region of interest" description="Disordered" evidence="1">
    <location>
        <begin position="52"/>
        <end position="89"/>
    </location>
</feature>
<dbReference type="EMBL" id="JAYMYS010000008">
    <property type="protein sequence ID" value="KAK7385233.1"/>
    <property type="molecule type" value="Genomic_DNA"/>
</dbReference>
<feature type="compositionally biased region" description="Basic and acidic residues" evidence="1">
    <location>
        <begin position="60"/>
        <end position="89"/>
    </location>
</feature>
<sequence>MMKPKMQEEERHRYAVVGVGQTITEGEENALPDLASLFSLSIRFASVLSMIPTRFPPNSTKRENKSEKVEREKPKSRERNHTAGDTALK</sequence>
<gene>
    <name evidence="2" type="ORF">VNO78_30947</name>
</gene>
<dbReference type="AlphaFoldDB" id="A0AAN9RYC0"/>
<evidence type="ECO:0000313" key="3">
    <source>
        <dbReference type="Proteomes" id="UP001386955"/>
    </source>
</evidence>
<organism evidence="2 3">
    <name type="scientific">Psophocarpus tetragonolobus</name>
    <name type="common">Winged bean</name>
    <name type="synonym">Dolichos tetragonolobus</name>
    <dbReference type="NCBI Taxonomy" id="3891"/>
    <lineage>
        <taxon>Eukaryota</taxon>
        <taxon>Viridiplantae</taxon>
        <taxon>Streptophyta</taxon>
        <taxon>Embryophyta</taxon>
        <taxon>Tracheophyta</taxon>
        <taxon>Spermatophyta</taxon>
        <taxon>Magnoliopsida</taxon>
        <taxon>eudicotyledons</taxon>
        <taxon>Gunneridae</taxon>
        <taxon>Pentapetalae</taxon>
        <taxon>rosids</taxon>
        <taxon>fabids</taxon>
        <taxon>Fabales</taxon>
        <taxon>Fabaceae</taxon>
        <taxon>Papilionoideae</taxon>
        <taxon>50 kb inversion clade</taxon>
        <taxon>NPAAA clade</taxon>
        <taxon>indigoferoid/millettioid clade</taxon>
        <taxon>Phaseoleae</taxon>
        <taxon>Psophocarpus</taxon>
    </lineage>
</organism>
<dbReference type="Proteomes" id="UP001386955">
    <property type="component" value="Unassembled WGS sequence"/>
</dbReference>
<comment type="caution">
    <text evidence="2">The sequence shown here is derived from an EMBL/GenBank/DDBJ whole genome shotgun (WGS) entry which is preliminary data.</text>
</comment>
<keyword evidence="3" id="KW-1185">Reference proteome</keyword>
<evidence type="ECO:0000313" key="2">
    <source>
        <dbReference type="EMBL" id="KAK7385233.1"/>
    </source>
</evidence>